<sequence>MTRTAALYALTGLAVLLAGLIVPYLVHRSGSASVAGWQGLVVPGPLSAKHQFIAGQCESCHTPHVGVEAKNCIACHASAPAILSKQSTAFHATIGSCTGCHREHEGGLKPTEMQHAALAAAGYRRTIDGKAAQSAREQLLRFAAALGTRPDHRENVEHLACAGCHSNKDPHRGLFGAGCGSCHGVTAWTVAGFRHPSPASTDCAQCHQAPPSHYMMHFEMVSEKVAGQEHASVEQCYRCHQTDAWNNIRGIGWYKHH</sequence>
<keyword evidence="3" id="KW-1185">Reference proteome</keyword>
<dbReference type="EMBL" id="JAQYXL010000001">
    <property type="protein sequence ID" value="MEN3226304.1"/>
    <property type="molecule type" value="Genomic_DNA"/>
</dbReference>
<evidence type="ECO:0000313" key="2">
    <source>
        <dbReference type="EMBL" id="MEN3226304.1"/>
    </source>
</evidence>
<dbReference type="RefSeq" id="WP_200671985.1">
    <property type="nucleotide sequence ID" value="NZ_JACWCW010000102.1"/>
</dbReference>
<dbReference type="InterPro" id="IPR036280">
    <property type="entry name" value="Multihaem_cyt_sf"/>
</dbReference>
<dbReference type="SUPFAM" id="SSF48695">
    <property type="entry name" value="Multiheme cytochromes"/>
    <property type="match status" value="1"/>
</dbReference>
<keyword evidence="1" id="KW-0812">Transmembrane</keyword>
<organism evidence="2 3">
    <name type="scientific">Methylorubrum rhodesianum</name>
    <dbReference type="NCBI Taxonomy" id="29427"/>
    <lineage>
        <taxon>Bacteria</taxon>
        <taxon>Pseudomonadati</taxon>
        <taxon>Pseudomonadota</taxon>
        <taxon>Alphaproteobacteria</taxon>
        <taxon>Hyphomicrobiales</taxon>
        <taxon>Methylobacteriaceae</taxon>
        <taxon>Methylorubrum</taxon>
    </lineage>
</organism>
<proteinExistence type="predicted"/>
<protein>
    <submittedName>
        <fullName evidence="2">Cytochrome c3 family protein</fullName>
    </submittedName>
</protein>
<evidence type="ECO:0000313" key="3">
    <source>
        <dbReference type="Proteomes" id="UP001404845"/>
    </source>
</evidence>
<keyword evidence="1" id="KW-1133">Transmembrane helix</keyword>
<dbReference type="Gene3D" id="3.90.10.10">
    <property type="entry name" value="Cytochrome C3"/>
    <property type="match status" value="2"/>
</dbReference>
<name>A0ABU9Z4W0_9HYPH</name>
<keyword evidence="1" id="KW-0472">Membrane</keyword>
<comment type="caution">
    <text evidence="2">The sequence shown here is derived from an EMBL/GenBank/DDBJ whole genome shotgun (WGS) entry which is preliminary data.</text>
</comment>
<dbReference type="Proteomes" id="UP001404845">
    <property type="component" value="Unassembled WGS sequence"/>
</dbReference>
<feature type="transmembrane region" description="Helical" evidence="1">
    <location>
        <begin position="6"/>
        <end position="26"/>
    </location>
</feature>
<accession>A0ABU9Z4W0</accession>
<dbReference type="CDD" id="cd08168">
    <property type="entry name" value="Cytochrom_C3"/>
    <property type="match status" value="1"/>
</dbReference>
<gene>
    <name evidence="2" type="ORF">PUR21_01220</name>
</gene>
<reference evidence="2 3" key="1">
    <citation type="journal article" date="2023" name="PLoS ONE">
        <title>Complete genome assembly of Hawai'i environmental nontuberculous mycobacteria reveals unexpected co-isolation with methylobacteria.</title>
        <authorList>
            <person name="Hendrix J."/>
            <person name="Epperson L.E."/>
            <person name="Tong E.I."/>
            <person name="Chan Y.L."/>
            <person name="Hasan N.A."/>
            <person name="Dawrs S.N."/>
            <person name="Norton G.J."/>
            <person name="Virdi R."/>
            <person name="Crooks J.L."/>
            <person name="Chan E.D."/>
            <person name="Honda J.R."/>
            <person name="Strong M."/>
        </authorList>
    </citation>
    <scope>NUCLEOTIDE SEQUENCE [LARGE SCALE GENOMIC DNA]</scope>
    <source>
        <strain evidence="2 3">NJH_HI01</strain>
    </source>
</reference>
<evidence type="ECO:0000256" key="1">
    <source>
        <dbReference type="SAM" id="Phobius"/>
    </source>
</evidence>